<name>A0A7Y4JU98_9BACT</name>
<dbReference type="AlphaFoldDB" id="A0A7Y4JU98"/>
<proteinExistence type="predicted"/>
<dbReference type="Proteomes" id="UP000528460">
    <property type="component" value="Unassembled WGS sequence"/>
</dbReference>
<comment type="caution">
    <text evidence="2">The sequence shown here is derived from an EMBL/GenBank/DDBJ whole genome shotgun (WGS) entry which is preliminary data.</text>
</comment>
<reference evidence="2 3" key="1">
    <citation type="submission" date="2020-05" db="EMBL/GenBank/DDBJ databases">
        <authorList>
            <person name="Whitworth D."/>
        </authorList>
    </citation>
    <scope>NUCLEOTIDE SEQUENCE [LARGE SCALE GENOMIC DNA]</scope>
    <source>
        <strain evidence="2 3">CA046A</strain>
    </source>
</reference>
<evidence type="ECO:0000313" key="2">
    <source>
        <dbReference type="EMBL" id="NOK10292.1"/>
    </source>
</evidence>
<dbReference type="InterPro" id="IPR029060">
    <property type="entry name" value="PIN-like_dom_sf"/>
</dbReference>
<evidence type="ECO:0000259" key="1">
    <source>
        <dbReference type="Pfam" id="PF13470"/>
    </source>
</evidence>
<dbReference type="InterPro" id="IPR002716">
    <property type="entry name" value="PIN_dom"/>
</dbReference>
<dbReference type="SUPFAM" id="SSF88723">
    <property type="entry name" value="PIN domain-like"/>
    <property type="match status" value="1"/>
</dbReference>
<dbReference type="InterPro" id="IPR002850">
    <property type="entry name" value="PIN_toxin-like"/>
</dbReference>
<feature type="domain" description="PIN" evidence="1">
    <location>
        <begin position="30"/>
        <end position="140"/>
    </location>
</feature>
<dbReference type="PANTHER" id="PTHR34610">
    <property type="entry name" value="SSL7007 PROTEIN"/>
    <property type="match status" value="1"/>
</dbReference>
<dbReference type="NCBIfam" id="TIGR00305">
    <property type="entry name" value="putative toxin-antitoxin system toxin component, PIN family"/>
    <property type="match status" value="1"/>
</dbReference>
<evidence type="ECO:0000313" key="3">
    <source>
        <dbReference type="Proteomes" id="UP000528460"/>
    </source>
</evidence>
<sequence length="173" mass="18605">MRGPGCVDGVGDGKFLPVKTPSAAPAVRSVVLDTNVVLDVFVFDDAFTRPLKEALRSGALTAWADRHTLKELALVLAYPSFKLAADAQRAVRDAYGALVRVMDGEGAPVELPPCRDRDDQKFLALAARAGAAWLVSKDKRVLSMGGGRRLPFDVLTPRRASQVLEAEGFTRSV</sequence>
<protein>
    <submittedName>
        <fullName evidence="2">Putative toxin-antitoxin system toxin component, PIN family</fullName>
    </submittedName>
</protein>
<accession>A0A7Y4JU98</accession>
<dbReference type="Pfam" id="PF13470">
    <property type="entry name" value="PIN_3"/>
    <property type="match status" value="1"/>
</dbReference>
<organism evidence="2 3">
    <name type="scientific">Corallococcus exercitus</name>
    <dbReference type="NCBI Taxonomy" id="2316736"/>
    <lineage>
        <taxon>Bacteria</taxon>
        <taxon>Pseudomonadati</taxon>
        <taxon>Myxococcota</taxon>
        <taxon>Myxococcia</taxon>
        <taxon>Myxococcales</taxon>
        <taxon>Cystobacterineae</taxon>
        <taxon>Myxococcaceae</taxon>
        <taxon>Corallococcus</taxon>
    </lineage>
</organism>
<dbReference type="EMBL" id="JABFJW010000098">
    <property type="protein sequence ID" value="NOK10292.1"/>
    <property type="molecule type" value="Genomic_DNA"/>
</dbReference>
<dbReference type="PANTHER" id="PTHR34610:SF3">
    <property type="entry name" value="SSL7007 PROTEIN"/>
    <property type="match status" value="1"/>
</dbReference>
<gene>
    <name evidence="2" type="ORF">HNS30_14745</name>
</gene>